<name>A0A0V0QPS8_PSEPJ</name>
<dbReference type="Gene3D" id="1.25.40.10">
    <property type="entry name" value="Tetratricopeptide repeat domain"/>
    <property type="match status" value="1"/>
</dbReference>
<keyword evidence="2" id="KW-1185">Reference proteome</keyword>
<reference evidence="1 2" key="1">
    <citation type="journal article" date="2015" name="Sci. Rep.">
        <title>Genome of the facultative scuticociliatosis pathogen Pseudocohnilembus persalinus provides insight into its virulence through horizontal gene transfer.</title>
        <authorList>
            <person name="Xiong J."/>
            <person name="Wang G."/>
            <person name="Cheng J."/>
            <person name="Tian M."/>
            <person name="Pan X."/>
            <person name="Warren A."/>
            <person name="Jiang C."/>
            <person name="Yuan D."/>
            <person name="Miao W."/>
        </authorList>
    </citation>
    <scope>NUCLEOTIDE SEQUENCE [LARGE SCALE GENOMIC DNA]</scope>
    <source>
        <strain evidence="1">36N120E</strain>
    </source>
</reference>
<dbReference type="InParanoid" id="A0A0V0QPS8"/>
<evidence type="ECO:0008006" key="3">
    <source>
        <dbReference type="Google" id="ProtNLM"/>
    </source>
</evidence>
<dbReference type="Proteomes" id="UP000054937">
    <property type="component" value="Unassembled WGS sequence"/>
</dbReference>
<dbReference type="SUPFAM" id="SSF48452">
    <property type="entry name" value="TPR-like"/>
    <property type="match status" value="1"/>
</dbReference>
<evidence type="ECO:0000313" key="1">
    <source>
        <dbReference type="EMBL" id="KRX04334.1"/>
    </source>
</evidence>
<gene>
    <name evidence="1" type="ORF">PPERSA_03574</name>
</gene>
<protein>
    <recommendedName>
        <fullName evidence="3">Tetratricopeptide repeat protein</fullName>
    </recommendedName>
</protein>
<proteinExistence type="predicted"/>
<dbReference type="EMBL" id="LDAU01000119">
    <property type="protein sequence ID" value="KRX04334.1"/>
    <property type="molecule type" value="Genomic_DNA"/>
</dbReference>
<dbReference type="InterPro" id="IPR019734">
    <property type="entry name" value="TPR_rpt"/>
</dbReference>
<dbReference type="InterPro" id="IPR011990">
    <property type="entry name" value="TPR-like_helical_dom_sf"/>
</dbReference>
<organism evidence="1 2">
    <name type="scientific">Pseudocohnilembus persalinus</name>
    <name type="common">Ciliate</name>
    <dbReference type="NCBI Taxonomy" id="266149"/>
    <lineage>
        <taxon>Eukaryota</taxon>
        <taxon>Sar</taxon>
        <taxon>Alveolata</taxon>
        <taxon>Ciliophora</taxon>
        <taxon>Intramacronucleata</taxon>
        <taxon>Oligohymenophorea</taxon>
        <taxon>Scuticociliatia</taxon>
        <taxon>Philasterida</taxon>
        <taxon>Pseudocohnilembidae</taxon>
        <taxon>Pseudocohnilembus</taxon>
    </lineage>
</organism>
<dbReference type="Pfam" id="PF13181">
    <property type="entry name" value="TPR_8"/>
    <property type="match status" value="2"/>
</dbReference>
<evidence type="ECO:0000313" key="2">
    <source>
        <dbReference type="Proteomes" id="UP000054937"/>
    </source>
</evidence>
<accession>A0A0V0QPS8</accession>
<sequence length="154" mass="18408">MSVIYETMWNLAGIYLQQNNFKDALKYFTKMRQKFYQEQHDIPKFVKQLSIDKTNSNKQVNNENQIKLDNSNNNEVINIENIENFQNYADQYIDTEELAQLIYLQAMCYKFLNNPKEATDHYLDALELYNNINENHPKIEKIYLVLENLKQQGP</sequence>
<comment type="caution">
    <text evidence="1">The sequence shown here is derived from an EMBL/GenBank/DDBJ whole genome shotgun (WGS) entry which is preliminary data.</text>
</comment>
<dbReference type="AlphaFoldDB" id="A0A0V0QPS8"/>
<dbReference type="SMART" id="SM00028">
    <property type="entry name" value="TPR"/>
    <property type="match status" value="2"/>
</dbReference>